<dbReference type="Pfam" id="PF07196">
    <property type="entry name" value="Flagellin_IN"/>
    <property type="match status" value="1"/>
</dbReference>
<dbReference type="Pfam" id="PF00700">
    <property type="entry name" value="Flagellin_C"/>
    <property type="match status" value="1"/>
</dbReference>
<dbReference type="Gene3D" id="6.10.10.10">
    <property type="entry name" value="Flagellar export chaperone, C-terminal domain"/>
    <property type="match status" value="1"/>
</dbReference>
<dbReference type="InterPro" id="IPR046358">
    <property type="entry name" value="Flagellin_C"/>
</dbReference>
<feature type="domain" description="Flagellin N-terminal" evidence="5">
    <location>
        <begin position="4"/>
        <end position="141"/>
    </location>
</feature>
<keyword evidence="7" id="KW-0282">Flagellum</keyword>
<dbReference type="Proteomes" id="UP000318878">
    <property type="component" value="Unassembled WGS sequence"/>
</dbReference>
<dbReference type="InterPro" id="IPR001492">
    <property type="entry name" value="Flagellin"/>
</dbReference>
<protein>
    <recommendedName>
        <fullName evidence="4">Flagellin</fullName>
    </recommendedName>
</protein>
<feature type="domain" description="Flagellin C-terminal" evidence="6">
    <location>
        <begin position="1208"/>
        <end position="1293"/>
    </location>
</feature>
<keyword evidence="7" id="KW-0966">Cell projection</keyword>
<dbReference type="SUPFAM" id="SSF64518">
    <property type="entry name" value="Phase 1 flagellin"/>
    <property type="match status" value="1"/>
</dbReference>
<evidence type="ECO:0000256" key="3">
    <source>
        <dbReference type="ARBA" id="ARBA00023143"/>
    </source>
</evidence>
<evidence type="ECO:0000256" key="4">
    <source>
        <dbReference type="RuleBase" id="RU362073"/>
    </source>
</evidence>
<dbReference type="EMBL" id="SJPF01000003">
    <property type="protein sequence ID" value="TWT33319.1"/>
    <property type="molecule type" value="Genomic_DNA"/>
</dbReference>
<evidence type="ECO:0000313" key="8">
    <source>
        <dbReference type="Proteomes" id="UP000318878"/>
    </source>
</evidence>
<dbReference type="OrthoDB" id="9796789at2"/>
<keyword evidence="3 4" id="KW-0975">Bacterial flagellum</keyword>
<proteinExistence type="inferred from homology"/>
<comment type="similarity">
    <text evidence="1 4">Belongs to the bacterial flagellin family.</text>
</comment>
<name>A0A5C5V5Z4_9BACT</name>
<organism evidence="7 8">
    <name type="scientific">Blastopirellula retiformator</name>
    <dbReference type="NCBI Taxonomy" id="2527970"/>
    <lineage>
        <taxon>Bacteria</taxon>
        <taxon>Pseudomonadati</taxon>
        <taxon>Planctomycetota</taxon>
        <taxon>Planctomycetia</taxon>
        <taxon>Pirellulales</taxon>
        <taxon>Pirellulaceae</taxon>
        <taxon>Blastopirellula</taxon>
    </lineage>
</organism>
<dbReference type="Gene3D" id="1.20.1330.10">
    <property type="entry name" value="f41 fragment of flagellin, N-terminal domain"/>
    <property type="match status" value="2"/>
</dbReference>
<evidence type="ECO:0000313" key="7">
    <source>
        <dbReference type="EMBL" id="TWT33319.1"/>
    </source>
</evidence>
<dbReference type="InterPro" id="IPR001029">
    <property type="entry name" value="Flagellin_N"/>
</dbReference>
<dbReference type="GO" id="GO:0005198">
    <property type="term" value="F:structural molecule activity"/>
    <property type="evidence" value="ECO:0007669"/>
    <property type="project" value="UniProtKB-UniRule"/>
</dbReference>
<sequence length="1294" mass="132050">MTRINTNVSSLVAQKNLGRSNSDLNTTLTRLSTGLRINSGKDDPAGLIASESLRSDITSVEKAITNSERANQLIATADSALGQVSSLLNDIRGLISEAANTGALSDDQIAANQLQIDSSLEAIDRIAQVTSFQGKRLLDGNLDFITQNVNSSAIEGLRIDQANFGTQSSIGVAVNVVKQATRAELNYGFGAVADNLVLEIGGANGTEAFNFAKGSTIEEIASAVNLVSDATGVEALVETAATKGELTVSSFGTDNDIVLTANDAGFEAGDVRLKYTEGTSTTTSASFTAPVGDEPAKLEVTLGVSAYEVASLVVDTAGENNAFSITANDAGADYNDISVVFADGAQLGDESASYDASTKTLTITKNAASNADSIVNAINNATERTAASFTTSGAANASLTVTSKLLGADTNAVGIEYTAGATAGSEVVTFDETNNKLVIQIDSGNSTGTQVRDAINAQVGDLFSAAYATGNDGSGAAATADIAGSSTFAGGTTTERSNASVLIGNGSTNANAQIHVRALAGGESVDGVQVIYSTAGGVLAGAETATYDANAGTLTVQVNAASTANQVITAIDALTQFDASTALGSDGTGTIQVGDTTGTTLFVGGDRRKVSELFTAAVTETTGYGAGAGAVTATGTYAGGATAGGVDGGDIIATSNDVIAAINAAVGNDKVTASLSVGNDGHDTVTAFTDYAYNGVAEQNTSLQFLAPEDSPNIRYVSNAGTGLSIDTTTDPRVEGLSQTIIQNSDANGTFTIRAKLQGTEYDGYTVNIQDDTVLTGGDEYVLLDRENKTLNIYVSEGVSTADDVVKALNNDEYVSDFFEAEHFGTSTGTDVIDSISTKLSVPETTSGGLQNEGTLIVNLETDEDGNILTTANDLIAFFDDPSEFISDPGEAATTLAYLQERGISVTNVSGSDGSGVLEVTDEDITFATSGTVLEDAQAAGTTFAVNGSTAQLSFTAINSGEEYDDVTVQFVNDATVTAGVDERGEYDAASKTLTFYIEEGVSSADDIKAALDGDADLSLVFSVTSGGAGVVTTDDTATLTGGVVDNGSSDGAALLGNSDLENLGLTFQATRFGSDSFVSVKALSGSFSLTDQDGNEGVDRVTGTDVDVRINGIQAIGDGLKASINTSSLDLSFSIGENVTDDSEFEFEIVGGGALFQLGPDVVSNQQARLGIQSVSTATLGGVSGRLFELRSGGNKSLTADVGGAAKVVDEVIGVVTSLRGRLGAFQKTTLDSNIFSLNDTLANLTEAESSIRDADFATESAKLTRAQILVQSGTSVLGIANQNPQNVLSLLR</sequence>
<keyword evidence="7" id="KW-0969">Cilium</keyword>
<dbReference type="PRINTS" id="PR00207">
    <property type="entry name" value="FLAGELLIN"/>
</dbReference>
<evidence type="ECO:0000256" key="1">
    <source>
        <dbReference type="ARBA" id="ARBA00005709"/>
    </source>
</evidence>
<dbReference type="GO" id="GO:0005576">
    <property type="term" value="C:extracellular region"/>
    <property type="evidence" value="ECO:0007669"/>
    <property type="project" value="UniProtKB-SubCell"/>
</dbReference>
<dbReference type="InterPro" id="IPR042187">
    <property type="entry name" value="Flagellin_C_sub2"/>
</dbReference>
<keyword evidence="2 4" id="KW-0964">Secreted</keyword>
<dbReference type="Pfam" id="PF00669">
    <property type="entry name" value="Flagellin_N"/>
    <property type="match status" value="1"/>
</dbReference>
<keyword evidence="8" id="KW-1185">Reference proteome</keyword>
<comment type="subcellular location">
    <subcellularLocation>
        <location evidence="4">Secreted</location>
    </subcellularLocation>
    <subcellularLocation>
        <location evidence="4">Bacterial flagellum</location>
    </subcellularLocation>
</comment>
<dbReference type="RefSeq" id="WP_146433084.1">
    <property type="nucleotide sequence ID" value="NZ_SJPF01000003.1"/>
</dbReference>
<dbReference type="PANTHER" id="PTHR42792:SF2">
    <property type="entry name" value="FLAGELLIN"/>
    <property type="match status" value="1"/>
</dbReference>
<comment type="function">
    <text evidence="4">Flagellin is the subunit protein which polymerizes to form the filaments of bacterial flagella.</text>
</comment>
<dbReference type="InterPro" id="IPR010810">
    <property type="entry name" value="Flagellin_hook_IN_motif"/>
</dbReference>
<evidence type="ECO:0000259" key="6">
    <source>
        <dbReference type="Pfam" id="PF00700"/>
    </source>
</evidence>
<gene>
    <name evidence="7" type="primary">fliC_2</name>
    <name evidence="7" type="ORF">Enr8_31450</name>
</gene>
<dbReference type="PANTHER" id="PTHR42792">
    <property type="entry name" value="FLAGELLIN"/>
    <property type="match status" value="1"/>
</dbReference>
<comment type="caution">
    <text evidence="7">The sequence shown here is derived from an EMBL/GenBank/DDBJ whole genome shotgun (WGS) entry which is preliminary data.</text>
</comment>
<evidence type="ECO:0000259" key="5">
    <source>
        <dbReference type="Pfam" id="PF00669"/>
    </source>
</evidence>
<reference evidence="7 8" key="1">
    <citation type="submission" date="2019-02" db="EMBL/GenBank/DDBJ databases">
        <title>Deep-cultivation of Planctomycetes and their phenomic and genomic characterization uncovers novel biology.</title>
        <authorList>
            <person name="Wiegand S."/>
            <person name="Jogler M."/>
            <person name="Boedeker C."/>
            <person name="Pinto D."/>
            <person name="Vollmers J."/>
            <person name="Rivas-Marin E."/>
            <person name="Kohn T."/>
            <person name="Peeters S.H."/>
            <person name="Heuer A."/>
            <person name="Rast P."/>
            <person name="Oberbeckmann S."/>
            <person name="Bunk B."/>
            <person name="Jeske O."/>
            <person name="Meyerdierks A."/>
            <person name="Storesund J.E."/>
            <person name="Kallscheuer N."/>
            <person name="Luecker S."/>
            <person name="Lage O.M."/>
            <person name="Pohl T."/>
            <person name="Merkel B.J."/>
            <person name="Hornburger P."/>
            <person name="Mueller R.-W."/>
            <person name="Bruemmer F."/>
            <person name="Labrenz M."/>
            <person name="Spormann A.M."/>
            <person name="Op Den Camp H."/>
            <person name="Overmann J."/>
            <person name="Amann R."/>
            <person name="Jetten M.S.M."/>
            <person name="Mascher T."/>
            <person name="Medema M.H."/>
            <person name="Devos D.P."/>
            <person name="Kaster A.-K."/>
            <person name="Ovreas L."/>
            <person name="Rohde M."/>
            <person name="Galperin M.Y."/>
            <person name="Jogler C."/>
        </authorList>
    </citation>
    <scope>NUCLEOTIDE SEQUENCE [LARGE SCALE GENOMIC DNA]</scope>
    <source>
        <strain evidence="7 8">Enr8</strain>
    </source>
</reference>
<accession>A0A5C5V5Z4</accession>
<dbReference type="GO" id="GO:0009288">
    <property type="term" value="C:bacterial-type flagellum"/>
    <property type="evidence" value="ECO:0007669"/>
    <property type="project" value="UniProtKB-SubCell"/>
</dbReference>
<evidence type="ECO:0000256" key="2">
    <source>
        <dbReference type="ARBA" id="ARBA00022525"/>
    </source>
</evidence>